<evidence type="ECO:0000256" key="2">
    <source>
        <dbReference type="SAM" id="Phobius"/>
    </source>
</evidence>
<sequence length="501" mass="52905">MSELGRVLRQDARRTALLVAVPVLAVVGCLAAWPALTPGVAYWDDSIVAMLTAARLVGPAAAALAAWAAVRERSLDFLRDLTTRSPATAGLLDLLLLASAAVVAFTAVALVVAAETLTRQEAGRASPLGPLAGASALVLHVVAGYLAGRVLPRRATPFLVLAAAAPWALLRQPGRSWWSMLPPGVYDRVGLFTGLRSEVLADQTVWSLGLTAALVLGYAAWLDRRRALVPPLALALLTVGVATVRLHTSGDRVVDPAPTELTCQVWPLEVCVHPALREALPALTAAFTPLASRLNGTPGAFTRVEQRPAREPAGVAGGVAAVRLEDALTFGYADRAVRQILDGLAARPCTAPGAGQYRALVDAWLAGAVPPPVPDAATARRFASWSEERRRDWLRGHYADYRTCALDASSFPAREPSLDHVLGVRKPVRIEVPRVPVSAVVNRPAPRPAAPPADGTPSRIRRTAHPRGHGGTPRPTVPARRSQAPAPPTPAASASWEDEVQ</sequence>
<reference evidence="3 4" key="1">
    <citation type="journal article" date="2017" name="Chemistry">
        <title>Isolation, Biosynthesis and Chemical Modifications of Rubterolones A-F: Rare Tropolone Alkaloids from Actinomadura sp. 5-2.</title>
        <authorList>
            <person name="Guo H."/>
            <person name="Benndorf R."/>
            <person name="Leichnitz D."/>
            <person name="Klassen J.L."/>
            <person name="Vollmers J."/>
            <person name="Gorls H."/>
            <person name="Steinacker M."/>
            <person name="Weigel C."/>
            <person name="Dahse H.M."/>
            <person name="Kaster A.K."/>
            <person name="de Beer Z.W."/>
            <person name="Poulsen M."/>
            <person name="Beemelmanns C."/>
        </authorList>
    </citation>
    <scope>NUCLEOTIDE SEQUENCE [LARGE SCALE GENOMIC DNA]</scope>
    <source>
        <strain evidence="3 4">5-2</strain>
    </source>
</reference>
<dbReference type="RefSeq" id="WP_205648149.1">
    <property type="nucleotide sequence ID" value="NZ_MTBP01000002.1"/>
</dbReference>
<keyword evidence="2" id="KW-1133">Transmembrane helix</keyword>
<feature type="transmembrane region" description="Helical" evidence="2">
    <location>
        <begin position="47"/>
        <end position="70"/>
    </location>
</feature>
<gene>
    <name evidence="3" type="ORF">BTM25_38180</name>
</gene>
<organism evidence="3 4">
    <name type="scientific">Actinomadura rubteroloni</name>
    <dbReference type="NCBI Taxonomy" id="1926885"/>
    <lineage>
        <taxon>Bacteria</taxon>
        <taxon>Bacillati</taxon>
        <taxon>Actinomycetota</taxon>
        <taxon>Actinomycetes</taxon>
        <taxon>Streptosporangiales</taxon>
        <taxon>Thermomonosporaceae</taxon>
        <taxon>Actinomadura</taxon>
    </lineage>
</organism>
<feature type="transmembrane region" description="Helical" evidence="2">
    <location>
        <begin position="204"/>
        <end position="221"/>
    </location>
</feature>
<feature type="transmembrane region" description="Helical" evidence="2">
    <location>
        <begin position="91"/>
        <end position="113"/>
    </location>
</feature>
<keyword evidence="4" id="KW-1185">Reference proteome</keyword>
<dbReference type="AlphaFoldDB" id="A0A2P4UJD4"/>
<feature type="region of interest" description="Disordered" evidence="1">
    <location>
        <begin position="442"/>
        <end position="501"/>
    </location>
</feature>
<protein>
    <submittedName>
        <fullName evidence="3">Uncharacterized protein</fullName>
    </submittedName>
</protein>
<dbReference type="PROSITE" id="PS51257">
    <property type="entry name" value="PROKAR_LIPOPROTEIN"/>
    <property type="match status" value="1"/>
</dbReference>
<feature type="transmembrane region" description="Helical" evidence="2">
    <location>
        <begin position="125"/>
        <end position="147"/>
    </location>
</feature>
<feature type="compositionally biased region" description="Basic residues" evidence="1">
    <location>
        <begin position="459"/>
        <end position="468"/>
    </location>
</feature>
<evidence type="ECO:0000313" key="4">
    <source>
        <dbReference type="Proteomes" id="UP000242367"/>
    </source>
</evidence>
<evidence type="ECO:0000256" key="1">
    <source>
        <dbReference type="SAM" id="MobiDB-lite"/>
    </source>
</evidence>
<accession>A0A2P4UJD4</accession>
<keyword evidence="2" id="KW-0812">Transmembrane</keyword>
<feature type="transmembrane region" description="Helical" evidence="2">
    <location>
        <begin position="16"/>
        <end position="35"/>
    </location>
</feature>
<name>A0A2P4UJD4_9ACTN</name>
<dbReference type="Proteomes" id="UP000242367">
    <property type="component" value="Unassembled WGS sequence"/>
</dbReference>
<evidence type="ECO:0000313" key="3">
    <source>
        <dbReference type="EMBL" id="POM25175.1"/>
    </source>
</evidence>
<keyword evidence="2" id="KW-0472">Membrane</keyword>
<comment type="caution">
    <text evidence="3">The sequence shown here is derived from an EMBL/GenBank/DDBJ whole genome shotgun (WGS) entry which is preliminary data.</text>
</comment>
<proteinExistence type="predicted"/>
<dbReference type="EMBL" id="MTBP01000002">
    <property type="protein sequence ID" value="POM25175.1"/>
    <property type="molecule type" value="Genomic_DNA"/>
</dbReference>